<dbReference type="Pfam" id="PF01757">
    <property type="entry name" value="Acyl_transf_3"/>
    <property type="match status" value="1"/>
</dbReference>
<keyword evidence="6" id="KW-1185">Reference proteome</keyword>
<dbReference type="RefSeq" id="WP_125563193.1">
    <property type="nucleotide sequence ID" value="NZ_RBVX01000096.1"/>
</dbReference>
<feature type="transmembrane region" description="Helical" evidence="3">
    <location>
        <begin position="74"/>
        <end position="94"/>
    </location>
</feature>
<dbReference type="InterPro" id="IPR002656">
    <property type="entry name" value="Acyl_transf_3_dom"/>
</dbReference>
<feature type="transmembrane region" description="Helical" evidence="3">
    <location>
        <begin position="293"/>
        <end position="310"/>
    </location>
</feature>
<dbReference type="InterPro" id="IPR052734">
    <property type="entry name" value="Nod_factor_acetyltransferase"/>
</dbReference>
<proteinExistence type="inferred from homology"/>
<feature type="transmembrane region" description="Helical" evidence="3">
    <location>
        <begin position="157"/>
        <end position="175"/>
    </location>
</feature>
<feature type="transmembrane region" description="Helical" evidence="3">
    <location>
        <begin position="236"/>
        <end position="254"/>
    </location>
</feature>
<sequence length="334" mass="39227">MGTTSAPRDYFLDNAKFILIGLVVLTHALTPLTYDHQFSKALYLIMFTFHMPLFFFISGYFAKKAVKNKEWLKPIQRLLIPYLLIQAIYTFYYYDVYGRDLEFSFLEPHWSLWFLVTLFSFYYIIHLFKFSPYLLIVAALFGVGIGFAEFIETSSFISLSRIAVFFPFFLAGYFTQRHHLDFIYYRGMKLAATAVFILTFAAFYIYAFEIPRHLFFGNETYEMIGFETWDGSLYRLLAYAISVLLSICFLILVPKQKMVISEYAKNTMYVYLLHGFLFRYLRETGFYDGMDTIFEVVLLVIGSAAFTYFLSTPMVKKVTQPVIEPFAFITRNRS</sequence>
<accession>A0A428MSE3</accession>
<keyword evidence="3" id="KW-1133">Transmembrane helix</keyword>
<reference evidence="5 6" key="1">
    <citation type="submission" date="2018-10" db="EMBL/GenBank/DDBJ databases">
        <title>Draft genome sequence of Bacillus salarius IM0101, isolated from a hypersaline soil in Inner Mongolia, China.</title>
        <authorList>
            <person name="Yamprayoonswat W."/>
            <person name="Boonvisut S."/>
            <person name="Jumpathong W."/>
            <person name="Sittihan S."/>
            <person name="Ruangsuj P."/>
            <person name="Wanthongcharoen S."/>
            <person name="Thongpramul N."/>
            <person name="Pimmason S."/>
            <person name="Yu B."/>
            <person name="Yasawong M."/>
        </authorList>
    </citation>
    <scope>NUCLEOTIDE SEQUENCE [LARGE SCALE GENOMIC DNA]</scope>
    <source>
        <strain evidence="5 6">IM0101</strain>
    </source>
</reference>
<dbReference type="OrthoDB" id="6623990at2"/>
<feature type="transmembrane region" description="Helical" evidence="3">
    <location>
        <begin position="187"/>
        <end position="207"/>
    </location>
</feature>
<gene>
    <name evidence="5" type="ORF">D7Z54_33130</name>
</gene>
<feature type="transmembrane region" description="Helical" evidence="3">
    <location>
        <begin position="133"/>
        <end position="151"/>
    </location>
</feature>
<evidence type="ECO:0000313" key="6">
    <source>
        <dbReference type="Proteomes" id="UP000275076"/>
    </source>
</evidence>
<keyword evidence="3" id="KW-0472">Membrane</keyword>
<evidence type="ECO:0000313" key="5">
    <source>
        <dbReference type="EMBL" id="RSL29090.1"/>
    </source>
</evidence>
<comment type="caution">
    <text evidence="5">The sequence shown here is derived from an EMBL/GenBank/DDBJ whole genome shotgun (WGS) entry which is preliminary data.</text>
</comment>
<comment type="similarity">
    <text evidence="2">Belongs to the acyltransferase 3 family.</text>
</comment>
<dbReference type="GO" id="GO:0016747">
    <property type="term" value="F:acyltransferase activity, transferring groups other than amino-acyl groups"/>
    <property type="evidence" value="ECO:0007669"/>
    <property type="project" value="InterPro"/>
</dbReference>
<evidence type="ECO:0000256" key="2">
    <source>
        <dbReference type="ARBA" id="ARBA00007400"/>
    </source>
</evidence>
<feature type="transmembrane region" description="Helical" evidence="3">
    <location>
        <begin position="266"/>
        <end position="281"/>
    </location>
</feature>
<dbReference type="Proteomes" id="UP000275076">
    <property type="component" value="Unassembled WGS sequence"/>
</dbReference>
<evidence type="ECO:0000256" key="3">
    <source>
        <dbReference type="SAM" id="Phobius"/>
    </source>
</evidence>
<evidence type="ECO:0000259" key="4">
    <source>
        <dbReference type="Pfam" id="PF01757"/>
    </source>
</evidence>
<feature type="transmembrane region" description="Helical" evidence="3">
    <location>
        <begin position="12"/>
        <end position="29"/>
    </location>
</feature>
<dbReference type="AlphaFoldDB" id="A0A428MSE3"/>
<protein>
    <recommendedName>
        <fullName evidence="4">Acyltransferase 3 domain-containing protein</fullName>
    </recommendedName>
</protein>
<evidence type="ECO:0000256" key="1">
    <source>
        <dbReference type="ARBA" id="ARBA00004370"/>
    </source>
</evidence>
<feature type="transmembrane region" description="Helical" evidence="3">
    <location>
        <begin position="41"/>
        <end position="62"/>
    </location>
</feature>
<feature type="transmembrane region" description="Helical" evidence="3">
    <location>
        <begin position="110"/>
        <end position="128"/>
    </location>
</feature>
<feature type="domain" description="Acyltransferase 3" evidence="4">
    <location>
        <begin position="10"/>
        <end position="311"/>
    </location>
</feature>
<dbReference type="EMBL" id="RBVX01000096">
    <property type="protein sequence ID" value="RSL29090.1"/>
    <property type="molecule type" value="Genomic_DNA"/>
</dbReference>
<organism evidence="5 6">
    <name type="scientific">Salibacterium salarium</name>
    <dbReference type="NCBI Taxonomy" id="284579"/>
    <lineage>
        <taxon>Bacteria</taxon>
        <taxon>Bacillati</taxon>
        <taxon>Bacillota</taxon>
        <taxon>Bacilli</taxon>
        <taxon>Bacillales</taxon>
        <taxon>Bacillaceae</taxon>
    </lineage>
</organism>
<dbReference type="PANTHER" id="PTHR37312">
    <property type="entry name" value="MEMBRANE-BOUND ACYLTRANSFERASE YKRP-RELATED"/>
    <property type="match status" value="1"/>
</dbReference>
<dbReference type="PANTHER" id="PTHR37312:SF1">
    <property type="entry name" value="MEMBRANE-BOUND ACYLTRANSFERASE YKRP-RELATED"/>
    <property type="match status" value="1"/>
</dbReference>
<keyword evidence="3" id="KW-0812">Transmembrane</keyword>
<comment type="subcellular location">
    <subcellularLocation>
        <location evidence="1">Membrane</location>
    </subcellularLocation>
</comment>
<name>A0A428MSE3_9BACI</name>